<dbReference type="EC" id="2.7.10.1" evidence="2"/>
<dbReference type="OrthoDB" id="3256376at2759"/>
<evidence type="ECO:0000256" key="8">
    <source>
        <dbReference type="ARBA" id="ARBA00023137"/>
    </source>
</evidence>
<feature type="active site" description="Proton acceptor" evidence="10">
    <location>
        <position position="166"/>
    </location>
</feature>
<dbReference type="Gene3D" id="3.30.200.20">
    <property type="entry name" value="Phosphorylase Kinase, domain 1"/>
    <property type="match status" value="1"/>
</dbReference>
<dbReference type="SUPFAM" id="SSF56112">
    <property type="entry name" value="Protein kinase-like (PK-like)"/>
    <property type="match status" value="1"/>
</dbReference>
<evidence type="ECO:0000313" key="16">
    <source>
        <dbReference type="EMBL" id="EFX72924.1"/>
    </source>
</evidence>
<dbReference type="PANTHER" id="PTHR24416:SF600">
    <property type="entry name" value="PDGF- AND VEGF-RECEPTOR RELATED, ISOFORM J"/>
    <property type="match status" value="1"/>
</dbReference>
<evidence type="ECO:0000256" key="14">
    <source>
        <dbReference type="PROSITE-ProRule" id="PRU10141"/>
    </source>
</evidence>
<dbReference type="STRING" id="6669.E9H5T6"/>
<evidence type="ECO:0000256" key="1">
    <source>
        <dbReference type="ARBA" id="ARBA00004167"/>
    </source>
</evidence>
<dbReference type="PROSITE" id="PS00109">
    <property type="entry name" value="PROTEIN_KINASE_TYR"/>
    <property type="match status" value="1"/>
</dbReference>
<keyword evidence="6" id="KW-0418">Kinase</keyword>
<feature type="binding site" evidence="11 14">
    <location>
        <position position="49"/>
    </location>
    <ligand>
        <name>ATP</name>
        <dbReference type="ChEBI" id="CHEBI:30616"/>
    </ligand>
</feature>
<dbReference type="InterPro" id="IPR000719">
    <property type="entry name" value="Prot_kinase_dom"/>
</dbReference>
<dbReference type="InterPro" id="IPR017441">
    <property type="entry name" value="Protein_kinase_ATP_BS"/>
</dbReference>
<dbReference type="PROSITE" id="PS00107">
    <property type="entry name" value="PROTEIN_KINASE_ATP"/>
    <property type="match status" value="1"/>
</dbReference>
<evidence type="ECO:0000313" key="17">
    <source>
        <dbReference type="Proteomes" id="UP000000305"/>
    </source>
</evidence>
<dbReference type="EMBL" id="GL732594">
    <property type="protein sequence ID" value="EFX72924.1"/>
    <property type="molecule type" value="Genomic_DNA"/>
</dbReference>
<evidence type="ECO:0000256" key="11">
    <source>
        <dbReference type="PIRSR" id="PIRSR000615-2"/>
    </source>
</evidence>
<feature type="non-terminal residue" evidence="16">
    <location>
        <position position="1"/>
    </location>
</feature>
<feature type="domain" description="Protein kinase" evidence="15">
    <location>
        <begin position="14"/>
        <end position="302"/>
    </location>
</feature>
<dbReference type="InParanoid" id="E9H5T6"/>
<keyword evidence="17" id="KW-1185">Reference proteome</keyword>
<evidence type="ECO:0000259" key="15">
    <source>
        <dbReference type="PROSITE" id="PS50011"/>
    </source>
</evidence>
<dbReference type="FunFam" id="3.30.200.20:FF:000776">
    <property type="entry name" value="Flk-1 receptor"/>
    <property type="match status" value="1"/>
</dbReference>
<sequence length="377" mass="42533">LPYDKRWEFPRNRLKLGIQLGAGCFGRVVKAEAVGIKGSGEPIKTVAVKMVRSQTNVAALEALASELKILIHLGSHLNVVNLLGACTKKISQGELLVIVEYCRFGNLQTYLINHRSSFINLSFWQYQTDPDATLNRTISTRDLISWSYQIARGMDYLASKKVLHGDLAARNVLLADDGVAKVADFGMAKKMYYEGKYEKTGQGLMPVKWMAIESLTDRVFSSQSDVWSYGVLLWELFTLGKVPYPGIDVGHQLTKAIQNGYRMEKPNYAPNAFGEIMTDCWKTDPKTRPTFNQLVGTIYSELESSVGTNYLNFNNPYETIKPSYVKFNEEKNDTAITTHLFGLAELLSEKSQLNSKLQCNSQTKENEVRYSLFPQRF</sequence>
<dbReference type="FunFam" id="1.10.510.10:FF:002880">
    <property type="match status" value="1"/>
</dbReference>
<dbReference type="AlphaFoldDB" id="E9H5T6"/>
<dbReference type="PANTHER" id="PTHR24416">
    <property type="entry name" value="TYROSINE-PROTEIN KINASE RECEPTOR"/>
    <property type="match status" value="1"/>
</dbReference>
<dbReference type="PROSITE" id="PS00240">
    <property type="entry name" value="RECEPTOR_TYR_KIN_III"/>
    <property type="match status" value="1"/>
</dbReference>
<dbReference type="Pfam" id="PF07714">
    <property type="entry name" value="PK_Tyr_Ser-Thr"/>
    <property type="match status" value="1"/>
</dbReference>
<keyword evidence="12" id="KW-0460">Magnesium</keyword>
<keyword evidence="5 11" id="KW-0547">Nucleotide-binding</keyword>
<evidence type="ECO:0000256" key="12">
    <source>
        <dbReference type="PIRSR" id="PIRSR000615-3"/>
    </source>
</evidence>
<evidence type="ECO:0000256" key="10">
    <source>
        <dbReference type="PIRSR" id="PIRSR000615-1"/>
    </source>
</evidence>
<keyword evidence="3" id="KW-0597">Phosphoprotein</keyword>
<evidence type="ECO:0000256" key="2">
    <source>
        <dbReference type="ARBA" id="ARBA00011902"/>
    </source>
</evidence>
<keyword evidence="4" id="KW-0808">Transferase</keyword>
<feature type="binding site" evidence="11">
    <location>
        <begin position="21"/>
        <end position="28"/>
    </location>
    <ligand>
        <name>ATP</name>
        <dbReference type="ChEBI" id="CHEBI:30616"/>
    </ligand>
</feature>
<dbReference type="GO" id="GO:0005886">
    <property type="term" value="C:plasma membrane"/>
    <property type="evidence" value="ECO:0000318"/>
    <property type="project" value="GO_Central"/>
</dbReference>
<evidence type="ECO:0000256" key="9">
    <source>
        <dbReference type="ARBA" id="ARBA00051243"/>
    </source>
</evidence>
<evidence type="ECO:0000256" key="4">
    <source>
        <dbReference type="ARBA" id="ARBA00022679"/>
    </source>
</evidence>
<dbReference type="PIRSF" id="PIRSF000615">
    <property type="entry name" value="TyrPK_CSF1-R"/>
    <property type="match status" value="1"/>
</dbReference>
<dbReference type="InterPro" id="IPR001824">
    <property type="entry name" value="Tyr_kinase_rcpt_3_CS"/>
</dbReference>
<dbReference type="GO" id="GO:0005524">
    <property type="term" value="F:ATP binding"/>
    <property type="evidence" value="ECO:0007669"/>
    <property type="project" value="UniProtKB-UniRule"/>
</dbReference>
<evidence type="ECO:0000256" key="13">
    <source>
        <dbReference type="PIRSR" id="PIRSR000615-4"/>
    </source>
</evidence>
<feature type="site" description="Important for interaction with phosphotyrosine-binding proteins" evidence="13">
    <location>
        <position position="310"/>
    </location>
</feature>
<dbReference type="GO" id="GO:0004714">
    <property type="term" value="F:transmembrane receptor protein tyrosine kinase activity"/>
    <property type="evidence" value="ECO:0000318"/>
    <property type="project" value="GO_Central"/>
</dbReference>
<dbReference type="PhylomeDB" id="E9H5T6"/>
<comment type="catalytic activity">
    <reaction evidence="9">
        <text>L-tyrosyl-[protein] + ATP = O-phospho-L-tyrosyl-[protein] + ADP + H(+)</text>
        <dbReference type="Rhea" id="RHEA:10596"/>
        <dbReference type="Rhea" id="RHEA-COMP:10136"/>
        <dbReference type="Rhea" id="RHEA-COMP:20101"/>
        <dbReference type="ChEBI" id="CHEBI:15378"/>
        <dbReference type="ChEBI" id="CHEBI:30616"/>
        <dbReference type="ChEBI" id="CHEBI:46858"/>
        <dbReference type="ChEBI" id="CHEBI:61978"/>
        <dbReference type="ChEBI" id="CHEBI:456216"/>
        <dbReference type="EC" id="2.7.10.1"/>
    </reaction>
</comment>
<feature type="binding site" evidence="12">
    <location>
        <position position="184"/>
    </location>
    <ligand>
        <name>Mg(2+)</name>
        <dbReference type="ChEBI" id="CHEBI:18420"/>
    </ligand>
</feature>
<dbReference type="PRINTS" id="PR00109">
    <property type="entry name" value="TYRKINASE"/>
</dbReference>
<dbReference type="Gene3D" id="1.10.510.10">
    <property type="entry name" value="Transferase(Phosphotransferase) domain 1"/>
    <property type="match status" value="1"/>
</dbReference>
<dbReference type="FunCoup" id="E9H5T6">
    <property type="interactions" value="4"/>
</dbReference>
<dbReference type="InterPro" id="IPR001245">
    <property type="entry name" value="Ser-Thr/Tyr_kinase_cat_dom"/>
</dbReference>
<protein>
    <recommendedName>
        <fullName evidence="2">receptor protein-tyrosine kinase</fullName>
        <ecNumber evidence="2">2.7.10.1</ecNumber>
    </recommendedName>
</protein>
<comment type="subcellular location">
    <subcellularLocation>
        <location evidence="1">Membrane</location>
        <topology evidence="1">Single-pass membrane protein</topology>
    </subcellularLocation>
</comment>
<feature type="binding site" evidence="11">
    <location>
        <position position="170"/>
    </location>
    <ligand>
        <name>ATP</name>
        <dbReference type="ChEBI" id="CHEBI:30616"/>
    </ligand>
</feature>
<dbReference type="GO" id="GO:0043235">
    <property type="term" value="C:receptor complex"/>
    <property type="evidence" value="ECO:0000318"/>
    <property type="project" value="GO_Central"/>
</dbReference>
<keyword evidence="8" id="KW-0829">Tyrosine-protein kinase</keyword>
<dbReference type="OMA" id="FRPNFKM"/>
<feature type="binding site" evidence="12">
    <location>
        <position position="171"/>
    </location>
    <ligand>
        <name>Mg(2+)</name>
        <dbReference type="ChEBI" id="CHEBI:18420"/>
    </ligand>
</feature>
<dbReference type="Proteomes" id="UP000000305">
    <property type="component" value="Unassembled WGS sequence"/>
</dbReference>
<accession>E9H5T6</accession>
<reference evidence="16 17" key="1">
    <citation type="journal article" date="2011" name="Science">
        <title>The ecoresponsive genome of Daphnia pulex.</title>
        <authorList>
            <person name="Colbourne J.K."/>
            <person name="Pfrender M.E."/>
            <person name="Gilbert D."/>
            <person name="Thomas W.K."/>
            <person name="Tucker A."/>
            <person name="Oakley T.H."/>
            <person name="Tokishita S."/>
            <person name="Aerts A."/>
            <person name="Arnold G.J."/>
            <person name="Basu M.K."/>
            <person name="Bauer D.J."/>
            <person name="Caceres C.E."/>
            <person name="Carmel L."/>
            <person name="Casola C."/>
            <person name="Choi J.H."/>
            <person name="Detter J.C."/>
            <person name="Dong Q."/>
            <person name="Dusheyko S."/>
            <person name="Eads B.D."/>
            <person name="Frohlich T."/>
            <person name="Geiler-Samerotte K.A."/>
            <person name="Gerlach D."/>
            <person name="Hatcher P."/>
            <person name="Jogdeo S."/>
            <person name="Krijgsveld J."/>
            <person name="Kriventseva E.V."/>
            <person name="Kultz D."/>
            <person name="Laforsch C."/>
            <person name="Lindquist E."/>
            <person name="Lopez J."/>
            <person name="Manak J.R."/>
            <person name="Muller J."/>
            <person name="Pangilinan J."/>
            <person name="Patwardhan R.P."/>
            <person name="Pitluck S."/>
            <person name="Pritham E.J."/>
            <person name="Rechtsteiner A."/>
            <person name="Rho M."/>
            <person name="Rogozin I.B."/>
            <person name="Sakarya O."/>
            <person name="Salamov A."/>
            <person name="Schaack S."/>
            <person name="Shapiro H."/>
            <person name="Shiga Y."/>
            <person name="Skalitzky C."/>
            <person name="Smith Z."/>
            <person name="Souvorov A."/>
            <person name="Sung W."/>
            <person name="Tang Z."/>
            <person name="Tsuchiya D."/>
            <person name="Tu H."/>
            <person name="Vos H."/>
            <person name="Wang M."/>
            <person name="Wolf Y.I."/>
            <person name="Yamagata H."/>
            <person name="Yamada T."/>
            <person name="Ye Y."/>
            <person name="Shaw J.R."/>
            <person name="Andrews J."/>
            <person name="Crease T.J."/>
            <person name="Tang H."/>
            <person name="Lucas S.M."/>
            <person name="Robertson H.M."/>
            <person name="Bork P."/>
            <person name="Koonin E.V."/>
            <person name="Zdobnov E.M."/>
            <person name="Grigoriev I.V."/>
            <person name="Lynch M."/>
            <person name="Boore J.L."/>
        </authorList>
    </citation>
    <scope>NUCLEOTIDE SEQUENCE [LARGE SCALE GENOMIC DNA]</scope>
</reference>
<dbReference type="KEGG" id="dpx:DAPPUDRAFT_58385"/>
<dbReference type="GO" id="GO:0046872">
    <property type="term" value="F:metal ion binding"/>
    <property type="evidence" value="ECO:0007669"/>
    <property type="project" value="UniProtKB-KW"/>
</dbReference>
<dbReference type="InterPro" id="IPR011009">
    <property type="entry name" value="Kinase-like_dom_sf"/>
</dbReference>
<dbReference type="PROSITE" id="PS50011">
    <property type="entry name" value="PROTEIN_KINASE_DOM"/>
    <property type="match status" value="1"/>
</dbReference>
<evidence type="ECO:0000256" key="3">
    <source>
        <dbReference type="ARBA" id="ARBA00022553"/>
    </source>
</evidence>
<dbReference type="GO" id="GO:0043410">
    <property type="term" value="P:positive regulation of MAPK cascade"/>
    <property type="evidence" value="ECO:0000318"/>
    <property type="project" value="GO_Central"/>
</dbReference>
<evidence type="ECO:0000256" key="5">
    <source>
        <dbReference type="ARBA" id="ARBA00022741"/>
    </source>
</evidence>
<evidence type="ECO:0000256" key="7">
    <source>
        <dbReference type="ARBA" id="ARBA00022840"/>
    </source>
</evidence>
<evidence type="ECO:0000256" key="6">
    <source>
        <dbReference type="ARBA" id="ARBA00022777"/>
    </source>
</evidence>
<name>E9H5T6_DAPPU</name>
<keyword evidence="7 11" id="KW-0067">ATP-binding</keyword>
<keyword evidence="12" id="KW-0479">Metal-binding</keyword>
<dbReference type="HOGENOM" id="CLU_000288_7_40_1"/>
<dbReference type="InterPro" id="IPR008266">
    <property type="entry name" value="Tyr_kinase_AS"/>
</dbReference>
<gene>
    <name evidence="16" type="ORF">DAPPUDRAFT_58385</name>
</gene>
<dbReference type="eggNOG" id="KOG0200">
    <property type="taxonomic scope" value="Eukaryota"/>
</dbReference>
<dbReference type="GO" id="GO:0007169">
    <property type="term" value="P:cell surface receptor protein tyrosine kinase signaling pathway"/>
    <property type="evidence" value="ECO:0000318"/>
    <property type="project" value="GO_Central"/>
</dbReference>
<dbReference type="InterPro" id="IPR050122">
    <property type="entry name" value="RTK"/>
</dbReference>
<proteinExistence type="predicted"/>
<organism evidence="16 17">
    <name type="scientific">Daphnia pulex</name>
    <name type="common">Water flea</name>
    <dbReference type="NCBI Taxonomy" id="6669"/>
    <lineage>
        <taxon>Eukaryota</taxon>
        <taxon>Metazoa</taxon>
        <taxon>Ecdysozoa</taxon>
        <taxon>Arthropoda</taxon>
        <taxon>Crustacea</taxon>
        <taxon>Branchiopoda</taxon>
        <taxon>Diplostraca</taxon>
        <taxon>Cladocera</taxon>
        <taxon>Anomopoda</taxon>
        <taxon>Daphniidae</taxon>
        <taxon>Daphnia</taxon>
    </lineage>
</organism>